<dbReference type="InterPro" id="IPR044925">
    <property type="entry name" value="His-Me_finger_sf"/>
</dbReference>
<dbReference type="Proteomes" id="UP000551501">
    <property type="component" value="Unassembled WGS sequence"/>
</dbReference>
<name>A0A840F2E5_9ACTN</name>
<proteinExistence type="predicted"/>
<keyword evidence="3" id="KW-1185">Reference proteome</keyword>
<accession>A0A840F2E5</accession>
<feature type="region of interest" description="Disordered" evidence="1">
    <location>
        <begin position="163"/>
        <end position="182"/>
    </location>
</feature>
<comment type="caution">
    <text evidence="2">The sequence shown here is derived from an EMBL/GenBank/DDBJ whole genome shotgun (WGS) entry which is preliminary data.</text>
</comment>
<reference evidence="2 3" key="1">
    <citation type="submission" date="2020-08" db="EMBL/GenBank/DDBJ databases">
        <title>Sequencing the genomes of 1000 actinobacteria strains.</title>
        <authorList>
            <person name="Klenk H.-P."/>
        </authorList>
    </citation>
    <scope>NUCLEOTIDE SEQUENCE [LARGE SCALE GENOMIC DNA]</scope>
    <source>
        <strain evidence="2 3">DSM 45298</strain>
    </source>
</reference>
<evidence type="ECO:0000313" key="2">
    <source>
        <dbReference type="EMBL" id="MBB4138071.1"/>
    </source>
</evidence>
<protein>
    <recommendedName>
        <fullName evidence="4">HNH endonuclease</fullName>
    </recommendedName>
</protein>
<evidence type="ECO:0000313" key="3">
    <source>
        <dbReference type="Proteomes" id="UP000551501"/>
    </source>
</evidence>
<dbReference type="SUPFAM" id="SSF54060">
    <property type="entry name" value="His-Me finger endonucleases"/>
    <property type="match status" value="1"/>
</dbReference>
<organism evidence="2 3">
    <name type="scientific">Gordonia humi</name>
    <dbReference type="NCBI Taxonomy" id="686429"/>
    <lineage>
        <taxon>Bacteria</taxon>
        <taxon>Bacillati</taxon>
        <taxon>Actinomycetota</taxon>
        <taxon>Actinomycetes</taxon>
        <taxon>Mycobacteriales</taxon>
        <taxon>Gordoniaceae</taxon>
        <taxon>Gordonia</taxon>
    </lineage>
</organism>
<evidence type="ECO:0008006" key="4">
    <source>
        <dbReference type="Google" id="ProtNLM"/>
    </source>
</evidence>
<dbReference type="RefSeq" id="WP_345301013.1">
    <property type="nucleotide sequence ID" value="NZ_BAABHL010000166.1"/>
</dbReference>
<evidence type="ECO:0000256" key="1">
    <source>
        <dbReference type="SAM" id="MobiDB-lite"/>
    </source>
</evidence>
<gene>
    <name evidence="2" type="ORF">BKA16_004696</name>
</gene>
<feature type="compositionally biased region" description="Basic and acidic residues" evidence="1">
    <location>
        <begin position="168"/>
        <end position="182"/>
    </location>
</feature>
<dbReference type="AlphaFoldDB" id="A0A840F2E5"/>
<sequence>MIVDPIAHAHEIARFATYCVPGPREGSCTIYTGAIGDDGYGRFWVGRAGGPSVVRAQRFAYAAVYGWIDGGVVAMHECDNPICVRAGAGHVVPGTQADNLAHMAHRGRGGGSGYGRGGTGLDRQARRARALALRDAVAAGWDDRAVQAALGVAMPGQLGLFDWDETSPDAREVADESNRVSP</sequence>
<dbReference type="EMBL" id="JACIFP010000002">
    <property type="protein sequence ID" value="MBB4138071.1"/>
    <property type="molecule type" value="Genomic_DNA"/>
</dbReference>